<dbReference type="Proteomes" id="UP000189580">
    <property type="component" value="Chromosome c"/>
</dbReference>
<feature type="transmembrane region" description="Helical" evidence="8">
    <location>
        <begin position="97"/>
        <end position="119"/>
    </location>
</feature>
<evidence type="ECO:0000256" key="4">
    <source>
        <dbReference type="ARBA" id="ARBA00022741"/>
    </source>
</evidence>
<sequence length="770" mass="85034">MLSASISRDFTTASLVCNLGYTLQSMACGFFVNAPTMPVYVRWTRWIAYVYYAFGTVVSNQFNGFLGDCPYDLADDRCDPYTGEYILQTLGFPKNWILVPMMVNIGWAVGFHILAYLLLKYVRVSVAVSKTFTVKKIEEVAAVPSTRSDSARSEITVTLNDIRLSVIRRQRLGLTTREIEILRGISATFVPGSINAILGPSGSGKSSLLNFMADRLHSSFNQKYMSTGDIIFNDKLPSRSLVRSLCSYVTQEDDGLLPSLTVRETLYYAADLRLPKTMSKQEKRARANEIIMKMGLKDCADTLIGGEFVKGISGGEKRRVTISIQLLNDPKILLLDEPTSGLDSFIASSILQVLKALAEEGRTIICTIHQPRSDLFAQFGNILLLAKGGRVAYNGQSTQMLDYFASLNHPCPPLTNPADFVLDLVSVNLQSEEKESISRLKVTKLLDHWQNVEDPALERPLVDAHLGLAAAEAEFSSQVREPSKFLPAYQTLLRRSTLNFSRSPHMIVARIMQVAGIGIIFALFFSPLKDDMIGVTNRLGLVQEITALYFVGMLNNMAIYPYDRSVFYREHDDNVYGVLPFFLVYLTLELPFECITSLIFAVFLVLVPGLPRTPELFFACAYCALAIVNCGESIGIAFNTLFLHEGFAVNLISVVLSIGCLMAGIMSLEMPGFLKGVNWLSPLKYAVSVMINMSFDGQTFNCVGQAIDADGGCEFDSGAKVLENYGLKANVPAYLGGIAVAAVVYRVLALVVLKINRLKLGIKTLSRNSR</sequence>
<dbReference type="GO" id="GO:0140359">
    <property type="term" value="F:ABC-type transporter activity"/>
    <property type="evidence" value="ECO:0007669"/>
    <property type="project" value="InterPro"/>
</dbReference>
<dbReference type="InterPro" id="IPR017871">
    <property type="entry name" value="ABC_transporter-like_CS"/>
</dbReference>
<dbReference type="InterPro" id="IPR027417">
    <property type="entry name" value="P-loop_NTPase"/>
</dbReference>
<feature type="transmembrane region" description="Helical" evidence="8">
    <location>
        <begin position="507"/>
        <end position="525"/>
    </location>
</feature>
<dbReference type="InterPro" id="IPR050352">
    <property type="entry name" value="ABCG_transporters"/>
</dbReference>
<evidence type="ECO:0000259" key="9">
    <source>
        <dbReference type="PROSITE" id="PS50893"/>
    </source>
</evidence>
<keyword evidence="11" id="KW-1185">Reference proteome</keyword>
<keyword evidence="3 8" id="KW-0812">Transmembrane</keyword>
<feature type="transmembrane region" description="Helical" evidence="8">
    <location>
        <begin position="616"/>
        <end position="638"/>
    </location>
</feature>
<dbReference type="PANTHER" id="PTHR48041:SF119">
    <property type="entry name" value="ROA1P"/>
    <property type="match status" value="1"/>
</dbReference>
<organism evidence="10 11">
    <name type="scientific">Sugiyamaella lignohabitans</name>
    <dbReference type="NCBI Taxonomy" id="796027"/>
    <lineage>
        <taxon>Eukaryota</taxon>
        <taxon>Fungi</taxon>
        <taxon>Dikarya</taxon>
        <taxon>Ascomycota</taxon>
        <taxon>Saccharomycotina</taxon>
        <taxon>Dipodascomycetes</taxon>
        <taxon>Dipodascales</taxon>
        <taxon>Trichomonascaceae</taxon>
        <taxon>Sugiyamaella</taxon>
    </lineage>
</organism>
<evidence type="ECO:0000256" key="1">
    <source>
        <dbReference type="ARBA" id="ARBA00004141"/>
    </source>
</evidence>
<dbReference type="InterPro" id="IPR003593">
    <property type="entry name" value="AAA+_ATPase"/>
</dbReference>
<evidence type="ECO:0000313" key="10">
    <source>
        <dbReference type="EMBL" id="ANB10992.1"/>
    </source>
</evidence>
<dbReference type="Pfam" id="PF00005">
    <property type="entry name" value="ABC_tran"/>
    <property type="match status" value="1"/>
</dbReference>
<feature type="transmembrane region" description="Helical" evidence="8">
    <location>
        <begin position="12"/>
        <end position="34"/>
    </location>
</feature>
<feature type="transmembrane region" description="Helical" evidence="8">
    <location>
        <begin position="582"/>
        <end position="610"/>
    </location>
</feature>
<keyword evidence="6 8" id="KW-1133">Transmembrane helix</keyword>
<name>A0A167BYP6_9ASCO</name>
<feature type="transmembrane region" description="Helical" evidence="8">
    <location>
        <begin position="647"/>
        <end position="668"/>
    </location>
</feature>
<dbReference type="PROSITE" id="PS50893">
    <property type="entry name" value="ABC_TRANSPORTER_2"/>
    <property type="match status" value="1"/>
</dbReference>
<dbReference type="GeneID" id="30035845"/>
<evidence type="ECO:0000256" key="6">
    <source>
        <dbReference type="ARBA" id="ARBA00022989"/>
    </source>
</evidence>
<dbReference type="InterPro" id="IPR043926">
    <property type="entry name" value="ABCG_dom"/>
</dbReference>
<proteinExistence type="predicted"/>
<dbReference type="Gene3D" id="3.40.50.300">
    <property type="entry name" value="P-loop containing nucleotide triphosphate hydrolases"/>
    <property type="match status" value="1"/>
</dbReference>
<dbReference type="PANTHER" id="PTHR48041">
    <property type="entry name" value="ABC TRANSPORTER G FAMILY MEMBER 28"/>
    <property type="match status" value="1"/>
</dbReference>
<evidence type="ECO:0000313" key="11">
    <source>
        <dbReference type="Proteomes" id="UP000189580"/>
    </source>
</evidence>
<dbReference type="InterPro" id="IPR003439">
    <property type="entry name" value="ABC_transporter-like_ATP-bd"/>
</dbReference>
<dbReference type="Pfam" id="PF01061">
    <property type="entry name" value="ABC2_membrane"/>
    <property type="match status" value="2"/>
</dbReference>
<keyword evidence="2" id="KW-0813">Transport</keyword>
<keyword evidence="5" id="KW-0067">ATP-binding</keyword>
<keyword evidence="4" id="KW-0547">Nucleotide-binding</keyword>
<dbReference type="PROSITE" id="PS00211">
    <property type="entry name" value="ABC_TRANSPORTER_1"/>
    <property type="match status" value="1"/>
</dbReference>
<evidence type="ECO:0000256" key="5">
    <source>
        <dbReference type="ARBA" id="ARBA00022840"/>
    </source>
</evidence>
<dbReference type="GO" id="GO:0016887">
    <property type="term" value="F:ATP hydrolysis activity"/>
    <property type="evidence" value="ECO:0007669"/>
    <property type="project" value="InterPro"/>
</dbReference>
<dbReference type="SUPFAM" id="SSF52540">
    <property type="entry name" value="P-loop containing nucleoside triphosphate hydrolases"/>
    <property type="match status" value="1"/>
</dbReference>
<dbReference type="SMART" id="SM00382">
    <property type="entry name" value="AAA"/>
    <property type="match status" value="1"/>
</dbReference>
<dbReference type="GO" id="GO:0016020">
    <property type="term" value="C:membrane"/>
    <property type="evidence" value="ECO:0007669"/>
    <property type="project" value="UniProtKB-SubCell"/>
</dbReference>
<dbReference type="GO" id="GO:0005524">
    <property type="term" value="F:ATP binding"/>
    <property type="evidence" value="ECO:0007669"/>
    <property type="project" value="UniProtKB-KW"/>
</dbReference>
<keyword evidence="7 8" id="KW-0472">Membrane</keyword>
<feature type="transmembrane region" description="Helical" evidence="8">
    <location>
        <begin position="46"/>
        <end position="66"/>
    </location>
</feature>
<dbReference type="FunFam" id="3.40.50.300:FF:001433">
    <property type="entry name" value="ABC transporter, putative"/>
    <property type="match status" value="1"/>
</dbReference>
<evidence type="ECO:0000256" key="3">
    <source>
        <dbReference type="ARBA" id="ARBA00022692"/>
    </source>
</evidence>
<comment type="subcellular location">
    <subcellularLocation>
        <location evidence="1">Membrane</location>
        <topology evidence="1">Multi-pass membrane protein</topology>
    </subcellularLocation>
</comment>
<dbReference type="AlphaFoldDB" id="A0A167BYP6"/>
<evidence type="ECO:0000256" key="2">
    <source>
        <dbReference type="ARBA" id="ARBA00022448"/>
    </source>
</evidence>
<dbReference type="OrthoDB" id="66620at2759"/>
<dbReference type="Pfam" id="PF19055">
    <property type="entry name" value="ABC2_membrane_7"/>
    <property type="match status" value="1"/>
</dbReference>
<dbReference type="EMBL" id="CP014500">
    <property type="protein sequence ID" value="ANB10992.1"/>
    <property type="molecule type" value="Genomic_DNA"/>
</dbReference>
<accession>A0A167BYP6</accession>
<reference evidence="10 11" key="1">
    <citation type="submission" date="2016-02" db="EMBL/GenBank/DDBJ databases">
        <title>Complete genome sequence and transcriptome regulation of the pentose utilising yeast Sugiyamaella lignohabitans.</title>
        <authorList>
            <person name="Bellasio M."/>
            <person name="Peymann A."/>
            <person name="Valli M."/>
            <person name="Sipitzky M."/>
            <person name="Graf A."/>
            <person name="Sauer M."/>
            <person name="Marx H."/>
            <person name="Mattanovich D."/>
        </authorList>
    </citation>
    <scope>NUCLEOTIDE SEQUENCE [LARGE SCALE GENOMIC DNA]</scope>
    <source>
        <strain evidence="10 11">CBS 10342</strain>
    </source>
</reference>
<evidence type="ECO:0000256" key="8">
    <source>
        <dbReference type="SAM" id="Phobius"/>
    </source>
</evidence>
<feature type="transmembrane region" description="Helical" evidence="8">
    <location>
        <begin position="733"/>
        <end position="753"/>
    </location>
</feature>
<dbReference type="InterPro" id="IPR013525">
    <property type="entry name" value="ABC2_TM"/>
</dbReference>
<feature type="domain" description="ABC transporter" evidence="9">
    <location>
        <begin position="167"/>
        <end position="413"/>
    </location>
</feature>
<dbReference type="KEGG" id="slb:AWJ20_3786"/>
<evidence type="ECO:0000256" key="7">
    <source>
        <dbReference type="ARBA" id="ARBA00023136"/>
    </source>
</evidence>
<gene>
    <name evidence="10" type="ORF">AWJ20_3786</name>
</gene>
<dbReference type="RefSeq" id="XP_018733469.1">
    <property type="nucleotide sequence ID" value="XM_018880816.1"/>
</dbReference>
<feature type="transmembrane region" description="Helical" evidence="8">
    <location>
        <begin position="545"/>
        <end position="562"/>
    </location>
</feature>
<protein>
    <recommendedName>
        <fullName evidence="9">ABC transporter domain-containing protein</fullName>
    </recommendedName>
</protein>